<keyword evidence="3" id="KW-0862">Zinc</keyword>
<reference evidence="7 8" key="1">
    <citation type="journal article" date="2022" name="Nat. Ecol. Evol.">
        <title>A masculinizing supergene underlies an exaggerated male reproductive morph in a spider.</title>
        <authorList>
            <person name="Hendrickx F."/>
            <person name="De Corte Z."/>
            <person name="Sonet G."/>
            <person name="Van Belleghem S.M."/>
            <person name="Kostlbacher S."/>
            <person name="Vangestel C."/>
        </authorList>
    </citation>
    <scope>NUCLEOTIDE SEQUENCE [LARGE SCALE GENOMIC DNA]</scope>
    <source>
        <strain evidence="7">W744_W776</strain>
    </source>
</reference>
<protein>
    <recommendedName>
        <fullName evidence="6">THAP-type domain-containing protein</fullName>
    </recommendedName>
</protein>
<dbReference type="InterPro" id="IPR038441">
    <property type="entry name" value="THAP_Znf_sf"/>
</dbReference>
<gene>
    <name evidence="7" type="ORF">JTE90_027228</name>
</gene>
<dbReference type="SUPFAM" id="SSF57716">
    <property type="entry name" value="Glucocorticoid receptor-like (DNA-binding domain)"/>
    <property type="match status" value="1"/>
</dbReference>
<keyword evidence="4 5" id="KW-0238">DNA-binding</keyword>
<dbReference type="GO" id="GO:0008270">
    <property type="term" value="F:zinc ion binding"/>
    <property type="evidence" value="ECO:0007669"/>
    <property type="project" value="UniProtKB-KW"/>
</dbReference>
<name>A0AAV6U427_9ARAC</name>
<sequence length="131" mass="14575">MRKGVLPHKFDCQKRAPTGPATARRKRAKFCAVTSCINGPGSISIGVSYHEFPRDKELQADWVRFCGRSTKWRPGTSAHICSNHFSEDQLDRTTSPTHPKLMEGARPNVLLVSAGNKELYNSSTKYNKVVG</sequence>
<dbReference type="SMART" id="SM00692">
    <property type="entry name" value="DM3"/>
    <property type="match status" value="1"/>
</dbReference>
<evidence type="ECO:0000256" key="5">
    <source>
        <dbReference type="PROSITE-ProRule" id="PRU00309"/>
    </source>
</evidence>
<dbReference type="EMBL" id="JAFNEN010000701">
    <property type="protein sequence ID" value="KAG8178359.1"/>
    <property type="molecule type" value="Genomic_DNA"/>
</dbReference>
<evidence type="ECO:0000256" key="4">
    <source>
        <dbReference type="ARBA" id="ARBA00023125"/>
    </source>
</evidence>
<evidence type="ECO:0000256" key="2">
    <source>
        <dbReference type="ARBA" id="ARBA00022771"/>
    </source>
</evidence>
<feature type="domain" description="THAP-type" evidence="6">
    <location>
        <begin position="27"/>
        <end position="110"/>
    </location>
</feature>
<keyword evidence="1" id="KW-0479">Metal-binding</keyword>
<evidence type="ECO:0000256" key="1">
    <source>
        <dbReference type="ARBA" id="ARBA00022723"/>
    </source>
</evidence>
<evidence type="ECO:0000313" key="7">
    <source>
        <dbReference type="EMBL" id="KAG8178359.1"/>
    </source>
</evidence>
<dbReference type="Gene3D" id="6.20.210.20">
    <property type="entry name" value="THAP domain"/>
    <property type="match status" value="1"/>
</dbReference>
<keyword evidence="2 5" id="KW-0863">Zinc-finger</keyword>
<keyword evidence="8" id="KW-1185">Reference proteome</keyword>
<accession>A0AAV6U427</accession>
<dbReference type="Proteomes" id="UP000827092">
    <property type="component" value="Unassembled WGS sequence"/>
</dbReference>
<evidence type="ECO:0000313" key="8">
    <source>
        <dbReference type="Proteomes" id="UP000827092"/>
    </source>
</evidence>
<dbReference type="AlphaFoldDB" id="A0AAV6U427"/>
<dbReference type="Pfam" id="PF05485">
    <property type="entry name" value="THAP"/>
    <property type="match status" value="1"/>
</dbReference>
<dbReference type="SMART" id="SM00980">
    <property type="entry name" value="THAP"/>
    <property type="match status" value="1"/>
</dbReference>
<dbReference type="PANTHER" id="PTHR46600">
    <property type="entry name" value="THAP DOMAIN-CONTAINING"/>
    <property type="match status" value="1"/>
</dbReference>
<dbReference type="InterPro" id="IPR006612">
    <property type="entry name" value="THAP_Znf"/>
</dbReference>
<organism evidence="7 8">
    <name type="scientific">Oedothorax gibbosus</name>
    <dbReference type="NCBI Taxonomy" id="931172"/>
    <lineage>
        <taxon>Eukaryota</taxon>
        <taxon>Metazoa</taxon>
        <taxon>Ecdysozoa</taxon>
        <taxon>Arthropoda</taxon>
        <taxon>Chelicerata</taxon>
        <taxon>Arachnida</taxon>
        <taxon>Araneae</taxon>
        <taxon>Araneomorphae</taxon>
        <taxon>Entelegynae</taxon>
        <taxon>Araneoidea</taxon>
        <taxon>Linyphiidae</taxon>
        <taxon>Erigoninae</taxon>
        <taxon>Oedothorax</taxon>
    </lineage>
</organism>
<dbReference type="PANTHER" id="PTHR46600:SF11">
    <property type="entry name" value="THAP DOMAIN-CONTAINING PROTEIN 10"/>
    <property type="match status" value="1"/>
</dbReference>
<proteinExistence type="predicted"/>
<evidence type="ECO:0000259" key="6">
    <source>
        <dbReference type="PROSITE" id="PS50950"/>
    </source>
</evidence>
<evidence type="ECO:0000256" key="3">
    <source>
        <dbReference type="ARBA" id="ARBA00022833"/>
    </source>
</evidence>
<dbReference type="GO" id="GO:0043565">
    <property type="term" value="F:sequence-specific DNA binding"/>
    <property type="evidence" value="ECO:0007669"/>
    <property type="project" value="InterPro"/>
</dbReference>
<dbReference type="PROSITE" id="PS50950">
    <property type="entry name" value="ZF_THAP"/>
    <property type="match status" value="1"/>
</dbReference>
<comment type="caution">
    <text evidence="7">The sequence shown here is derived from an EMBL/GenBank/DDBJ whole genome shotgun (WGS) entry which is preliminary data.</text>
</comment>
<dbReference type="InterPro" id="IPR026516">
    <property type="entry name" value="THAP1/10"/>
</dbReference>